<dbReference type="Proteomes" id="UP001336250">
    <property type="component" value="Unassembled WGS sequence"/>
</dbReference>
<keyword evidence="4" id="KW-1185">Reference proteome</keyword>
<dbReference type="PROSITE" id="PS01094">
    <property type="entry name" value="UPF0076"/>
    <property type="match status" value="1"/>
</dbReference>
<dbReference type="SUPFAM" id="SSF55298">
    <property type="entry name" value="YjgF-like"/>
    <property type="match status" value="1"/>
</dbReference>
<comment type="caution">
    <text evidence="3">The sequence shown here is derived from an EMBL/GenBank/DDBJ whole genome shotgun (WGS) entry which is preliminary data.</text>
</comment>
<dbReference type="GO" id="GO:0005829">
    <property type="term" value="C:cytosol"/>
    <property type="evidence" value="ECO:0007669"/>
    <property type="project" value="TreeGrafter"/>
</dbReference>
<dbReference type="CDD" id="cd00448">
    <property type="entry name" value="YjgF_YER057c_UK114_family"/>
    <property type="match status" value="1"/>
</dbReference>
<name>A0AAW9QAJ5_9BURK</name>
<evidence type="ECO:0000256" key="2">
    <source>
        <dbReference type="SAM" id="SignalP"/>
    </source>
</evidence>
<gene>
    <name evidence="3" type="ORF">V4F39_02200</name>
</gene>
<dbReference type="EMBL" id="JAZIBG010000009">
    <property type="protein sequence ID" value="MEF7612704.1"/>
    <property type="molecule type" value="Genomic_DNA"/>
</dbReference>
<sequence length="162" mass="17088">MANRSSLRRLGLACAMPLLLSACAGMHHHGGGAHPGGGKAVVATSDAPAAIGPYSQAIRHGNTLYLAGQIPIDPKTNQLNTGTIEEQTRLVLDNLKAVLAASGMTMDNVVLTHVFMKDLNDFAKMNAVYATYFTDKPPARATVQVARLPRDVAVEISAVAVR</sequence>
<dbReference type="PANTHER" id="PTHR11803">
    <property type="entry name" value="2-IMINOBUTANOATE/2-IMINOPROPANOATE DEAMINASE RIDA"/>
    <property type="match status" value="1"/>
</dbReference>
<feature type="signal peptide" evidence="2">
    <location>
        <begin position="1"/>
        <end position="24"/>
    </location>
</feature>
<feature type="chain" id="PRO_5043701472" evidence="2">
    <location>
        <begin position="25"/>
        <end position="162"/>
    </location>
</feature>
<dbReference type="NCBIfam" id="TIGR00004">
    <property type="entry name" value="Rid family detoxifying hydrolase"/>
    <property type="match status" value="1"/>
</dbReference>
<protein>
    <submittedName>
        <fullName evidence="3">RidA family protein</fullName>
    </submittedName>
</protein>
<dbReference type="InterPro" id="IPR006175">
    <property type="entry name" value="YjgF/YER057c/UK114"/>
</dbReference>
<keyword evidence="2" id="KW-0732">Signal</keyword>
<evidence type="ECO:0000313" key="3">
    <source>
        <dbReference type="EMBL" id="MEF7612704.1"/>
    </source>
</evidence>
<dbReference type="AlphaFoldDB" id="A0AAW9QAJ5"/>
<dbReference type="GO" id="GO:0019239">
    <property type="term" value="F:deaminase activity"/>
    <property type="evidence" value="ECO:0007669"/>
    <property type="project" value="TreeGrafter"/>
</dbReference>
<dbReference type="RefSeq" id="WP_332287600.1">
    <property type="nucleotide sequence ID" value="NZ_JAZIBG010000009.1"/>
</dbReference>
<evidence type="ECO:0000256" key="1">
    <source>
        <dbReference type="ARBA" id="ARBA00010552"/>
    </source>
</evidence>
<dbReference type="InterPro" id="IPR006056">
    <property type="entry name" value="RidA"/>
</dbReference>
<dbReference type="Gene3D" id="3.30.1330.40">
    <property type="entry name" value="RutC-like"/>
    <property type="match status" value="1"/>
</dbReference>
<accession>A0AAW9QAJ5</accession>
<organism evidence="3 4">
    <name type="scientific">Aquincola agrisoli</name>
    <dbReference type="NCBI Taxonomy" id="3119538"/>
    <lineage>
        <taxon>Bacteria</taxon>
        <taxon>Pseudomonadati</taxon>
        <taxon>Pseudomonadota</taxon>
        <taxon>Betaproteobacteria</taxon>
        <taxon>Burkholderiales</taxon>
        <taxon>Sphaerotilaceae</taxon>
        <taxon>Aquincola</taxon>
    </lineage>
</organism>
<dbReference type="InterPro" id="IPR019897">
    <property type="entry name" value="RidA_CS"/>
</dbReference>
<proteinExistence type="inferred from homology"/>
<evidence type="ECO:0000313" key="4">
    <source>
        <dbReference type="Proteomes" id="UP001336250"/>
    </source>
</evidence>
<comment type="similarity">
    <text evidence="1">Belongs to the RutC family.</text>
</comment>
<dbReference type="Pfam" id="PF01042">
    <property type="entry name" value="Ribonuc_L-PSP"/>
    <property type="match status" value="1"/>
</dbReference>
<reference evidence="3 4" key="1">
    <citation type="submission" date="2024-02" db="EMBL/GenBank/DDBJ databases">
        <title>Genome sequence of Aquincola sp. MAHUQ-54.</title>
        <authorList>
            <person name="Huq M.A."/>
        </authorList>
    </citation>
    <scope>NUCLEOTIDE SEQUENCE [LARGE SCALE GENOMIC DNA]</scope>
    <source>
        <strain evidence="3 4">MAHUQ-54</strain>
    </source>
</reference>
<dbReference type="PROSITE" id="PS51257">
    <property type="entry name" value="PROKAR_LIPOPROTEIN"/>
    <property type="match status" value="1"/>
</dbReference>
<dbReference type="InterPro" id="IPR035959">
    <property type="entry name" value="RutC-like_sf"/>
</dbReference>
<dbReference type="PANTHER" id="PTHR11803:SF39">
    <property type="entry name" value="2-IMINOBUTANOATE_2-IMINOPROPANOATE DEAMINASE"/>
    <property type="match status" value="1"/>
</dbReference>
<dbReference type="FunFam" id="3.30.1330.40:FF:000001">
    <property type="entry name" value="L-PSP family endoribonuclease"/>
    <property type="match status" value="1"/>
</dbReference>